<dbReference type="InterPro" id="IPR003604">
    <property type="entry name" value="Matrin/U1-like-C_Znf_C2H2"/>
</dbReference>
<dbReference type="SUPFAM" id="SSF48403">
    <property type="entry name" value="Ankyrin repeat"/>
    <property type="match status" value="1"/>
</dbReference>
<protein>
    <recommendedName>
        <fullName evidence="2">C2H2-type domain-containing protein</fullName>
    </recommendedName>
</protein>
<organism evidence="3 4">
    <name type="scientific">Rhododendron simsii</name>
    <name type="common">Sims's rhododendron</name>
    <dbReference type="NCBI Taxonomy" id="118357"/>
    <lineage>
        <taxon>Eukaryota</taxon>
        <taxon>Viridiplantae</taxon>
        <taxon>Streptophyta</taxon>
        <taxon>Embryophyta</taxon>
        <taxon>Tracheophyta</taxon>
        <taxon>Spermatophyta</taxon>
        <taxon>Magnoliopsida</taxon>
        <taxon>eudicotyledons</taxon>
        <taxon>Gunneridae</taxon>
        <taxon>Pentapetalae</taxon>
        <taxon>asterids</taxon>
        <taxon>Ericales</taxon>
        <taxon>Ericaceae</taxon>
        <taxon>Ericoideae</taxon>
        <taxon>Rhodoreae</taxon>
        <taxon>Rhododendron</taxon>
    </lineage>
</organism>
<sequence length="369" mass="40967">MMNEAGDPGRRLKDACLSGSVAALEALIDEDKLILNQVSSLTGFFINGTTPLHVAASFGYLDFAKALLARKPNLATELDSARCSPLHLACTEGHFEIVEELLRVNNNVCLSQDEDVQTMKYLLGIKMVKDDANVKNWNGSTALDFVEHCPNRDLKTMEILEFLFQAGLRRPACGGSNPKPKSLPDNPPPPPSNWRCKAGQVLQSIYLFWIKYFKANHTWLREAKPLDSSVSGVKQKSEAPITEFVNDTPSVNLSKKLQKLWSCSLCKVAVTCELDLKLKRHLQGRKHKAKEKAIAKLLDSSVSGVKRKSKAPITEFVNDTALVNLSKELQKLWSCSLCKVTVTCELDLKCHLQGRKHKAKEKAIAETNP</sequence>
<comment type="caution">
    <text evidence="3">The sequence shown here is derived from an EMBL/GenBank/DDBJ whole genome shotgun (WGS) entry which is preliminary data.</text>
</comment>
<reference evidence="3" key="1">
    <citation type="submission" date="2019-11" db="EMBL/GenBank/DDBJ databases">
        <authorList>
            <person name="Liu Y."/>
            <person name="Hou J."/>
            <person name="Li T.-Q."/>
            <person name="Guan C.-H."/>
            <person name="Wu X."/>
            <person name="Wu H.-Z."/>
            <person name="Ling F."/>
            <person name="Zhang R."/>
            <person name="Shi X.-G."/>
            <person name="Ren J.-P."/>
            <person name="Chen E.-F."/>
            <person name="Sun J.-M."/>
        </authorList>
    </citation>
    <scope>NUCLEOTIDE SEQUENCE</scope>
    <source>
        <strain evidence="3">Adult_tree_wgs_1</strain>
        <tissue evidence="3">Leaves</tissue>
    </source>
</reference>
<dbReference type="InterPro" id="IPR013087">
    <property type="entry name" value="Znf_C2H2_type"/>
</dbReference>
<dbReference type="Pfam" id="PF12874">
    <property type="entry name" value="zf-met"/>
    <property type="match status" value="1"/>
</dbReference>
<dbReference type="GO" id="GO:0008270">
    <property type="term" value="F:zinc ion binding"/>
    <property type="evidence" value="ECO:0007669"/>
    <property type="project" value="InterPro"/>
</dbReference>
<dbReference type="InterPro" id="IPR036236">
    <property type="entry name" value="Znf_C2H2_sf"/>
</dbReference>
<dbReference type="SMART" id="SM00451">
    <property type="entry name" value="ZnF_U1"/>
    <property type="match status" value="2"/>
</dbReference>
<feature type="domain" description="C2H2-type" evidence="2">
    <location>
        <begin position="335"/>
        <end position="357"/>
    </location>
</feature>
<dbReference type="Gene3D" id="1.25.40.20">
    <property type="entry name" value="Ankyrin repeat-containing domain"/>
    <property type="match status" value="1"/>
</dbReference>
<keyword evidence="4" id="KW-1185">Reference proteome</keyword>
<name>A0A834LZ46_RHOSS</name>
<dbReference type="SMART" id="SM00248">
    <property type="entry name" value="ANK"/>
    <property type="match status" value="2"/>
</dbReference>
<dbReference type="GO" id="GO:0003676">
    <property type="term" value="F:nucleic acid binding"/>
    <property type="evidence" value="ECO:0007669"/>
    <property type="project" value="InterPro"/>
</dbReference>
<dbReference type="Pfam" id="PF12796">
    <property type="entry name" value="Ank_2"/>
    <property type="match status" value="1"/>
</dbReference>
<dbReference type="OrthoDB" id="1585477at2759"/>
<evidence type="ECO:0000313" key="3">
    <source>
        <dbReference type="EMBL" id="KAF7151288.1"/>
    </source>
</evidence>
<dbReference type="PANTHER" id="PTHR47487:SF8">
    <property type="entry name" value="OS08G0270900 PROTEIN"/>
    <property type="match status" value="1"/>
</dbReference>
<dbReference type="Gene3D" id="3.30.160.60">
    <property type="entry name" value="Classic Zinc Finger"/>
    <property type="match status" value="2"/>
</dbReference>
<dbReference type="PANTHER" id="PTHR47487">
    <property type="entry name" value="OS06G0651300 PROTEIN-RELATED"/>
    <property type="match status" value="1"/>
</dbReference>
<evidence type="ECO:0000256" key="1">
    <source>
        <dbReference type="PROSITE-ProRule" id="PRU00023"/>
    </source>
</evidence>
<dbReference type="InterPro" id="IPR036770">
    <property type="entry name" value="Ankyrin_rpt-contain_sf"/>
</dbReference>
<dbReference type="SUPFAM" id="SSF57667">
    <property type="entry name" value="beta-beta-alpha zinc fingers"/>
    <property type="match status" value="2"/>
</dbReference>
<keyword evidence="1" id="KW-0040">ANK repeat</keyword>
<feature type="repeat" description="ANK" evidence="1">
    <location>
        <begin position="47"/>
        <end position="79"/>
    </location>
</feature>
<proteinExistence type="predicted"/>
<evidence type="ECO:0000313" key="4">
    <source>
        <dbReference type="Proteomes" id="UP000626092"/>
    </source>
</evidence>
<dbReference type="Proteomes" id="UP000626092">
    <property type="component" value="Unassembled WGS sequence"/>
</dbReference>
<gene>
    <name evidence="3" type="ORF">RHSIM_Rhsim02G0230700</name>
</gene>
<accession>A0A834LZ46</accession>
<dbReference type="PROSITE" id="PS50297">
    <property type="entry name" value="ANK_REP_REGION"/>
    <property type="match status" value="2"/>
</dbReference>
<dbReference type="AlphaFoldDB" id="A0A834LZ46"/>
<dbReference type="PROSITE" id="PS00028">
    <property type="entry name" value="ZINC_FINGER_C2H2_1"/>
    <property type="match status" value="1"/>
</dbReference>
<dbReference type="InterPro" id="IPR002110">
    <property type="entry name" value="Ankyrin_rpt"/>
</dbReference>
<feature type="repeat" description="ANK" evidence="1">
    <location>
        <begin position="81"/>
        <end position="113"/>
    </location>
</feature>
<dbReference type="PROSITE" id="PS50088">
    <property type="entry name" value="ANK_REPEAT"/>
    <property type="match status" value="2"/>
</dbReference>
<evidence type="ECO:0000259" key="2">
    <source>
        <dbReference type="PROSITE" id="PS00028"/>
    </source>
</evidence>
<dbReference type="EMBL" id="WJXA01000002">
    <property type="protein sequence ID" value="KAF7151288.1"/>
    <property type="molecule type" value="Genomic_DNA"/>
</dbReference>